<accession>A0ABP8HTT4</accession>
<dbReference type="InterPro" id="IPR014922">
    <property type="entry name" value="YdhG-like"/>
</dbReference>
<organism evidence="2 3">
    <name type="scientific">Flaviaesturariibacter amylovorans</name>
    <dbReference type="NCBI Taxonomy" id="1084520"/>
    <lineage>
        <taxon>Bacteria</taxon>
        <taxon>Pseudomonadati</taxon>
        <taxon>Bacteroidota</taxon>
        <taxon>Chitinophagia</taxon>
        <taxon>Chitinophagales</taxon>
        <taxon>Chitinophagaceae</taxon>
        <taxon>Flaviaestuariibacter</taxon>
    </lineage>
</organism>
<feature type="domain" description="YdhG-like" evidence="1">
    <location>
        <begin position="23"/>
        <end position="123"/>
    </location>
</feature>
<protein>
    <recommendedName>
        <fullName evidence="1">YdhG-like domain-containing protein</fullName>
    </recommendedName>
</protein>
<evidence type="ECO:0000313" key="3">
    <source>
        <dbReference type="Proteomes" id="UP001501725"/>
    </source>
</evidence>
<proteinExistence type="predicted"/>
<sequence length="135" mass="15649">MNRFQPFSFDTLGELTEFLPPDQRKLLERLRALVLECIPDATEKLSYNVPFYSRRTRIVFIWPGAVGWGGTSEGVQLGFCRGNELADDGYLEKGTRKQVYMKTFHRTSDIDADRVRALLFEALDADEAAWRRKRK</sequence>
<evidence type="ECO:0000313" key="2">
    <source>
        <dbReference type="EMBL" id="GAA4344314.1"/>
    </source>
</evidence>
<gene>
    <name evidence="2" type="ORF">GCM10023184_45450</name>
</gene>
<dbReference type="EMBL" id="BAABGY010000019">
    <property type="protein sequence ID" value="GAA4344314.1"/>
    <property type="molecule type" value="Genomic_DNA"/>
</dbReference>
<dbReference type="Gene3D" id="3.90.1150.200">
    <property type="match status" value="1"/>
</dbReference>
<comment type="caution">
    <text evidence="2">The sequence shown here is derived from an EMBL/GenBank/DDBJ whole genome shotgun (WGS) entry which is preliminary data.</text>
</comment>
<name>A0ABP8HTT4_9BACT</name>
<dbReference type="Proteomes" id="UP001501725">
    <property type="component" value="Unassembled WGS sequence"/>
</dbReference>
<evidence type="ECO:0000259" key="1">
    <source>
        <dbReference type="Pfam" id="PF08818"/>
    </source>
</evidence>
<dbReference type="SUPFAM" id="SSF159888">
    <property type="entry name" value="YdhG-like"/>
    <property type="match status" value="1"/>
</dbReference>
<dbReference type="Pfam" id="PF08818">
    <property type="entry name" value="DUF1801"/>
    <property type="match status" value="1"/>
</dbReference>
<keyword evidence="3" id="KW-1185">Reference proteome</keyword>
<reference evidence="3" key="1">
    <citation type="journal article" date="2019" name="Int. J. Syst. Evol. Microbiol.">
        <title>The Global Catalogue of Microorganisms (GCM) 10K type strain sequencing project: providing services to taxonomists for standard genome sequencing and annotation.</title>
        <authorList>
            <consortium name="The Broad Institute Genomics Platform"/>
            <consortium name="The Broad Institute Genome Sequencing Center for Infectious Disease"/>
            <person name="Wu L."/>
            <person name="Ma J."/>
        </authorList>
    </citation>
    <scope>NUCLEOTIDE SEQUENCE [LARGE SCALE GENOMIC DNA]</scope>
    <source>
        <strain evidence="3">JCM 17919</strain>
    </source>
</reference>